<dbReference type="AlphaFoldDB" id="A0A9E2BGJ9"/>
<sequence>MKGESGDSIIQLYTPFGGGKTHALIALYHKARDWNTQVVVIDGTSLNPNNDILWEEIERQLTGTVEKLKGKTSPGKNNLRELLDNHQPLIILMDEILAYATKAAGIQVGESTLASQVLTFIHELTATISTLPKSILFLTLPSSHLEHYDEGAEKLFQQLQKITGRTEKIYSPVQDEEIAHIIRRRLFSSISTDDANNIIEEFLNYAEREKLLPEGVEKSTYRERFKDSYPFQPEVIDVLYKRRGSFPTFQRTRGVLRLLSLVVHSLKHTTRPYIRVADFDLNKEELRRELIKHIGNEFDSIIAQDITSMDAGAKKVDKSLGNAYLSYFFGTKVASSIFLYSFSGGPERGATISEIKLACSDTSAPSSIVVETIDKLKDTLFYISEQGIFFSNQPNLNRILLTRMDSLSSDIVKNEEKRIIIDNLKKDHFDIYIWPDNPKDIPDDRHLKLIVLRDPFKANEMLYNYGERPRIYCNTLMFLCPLEGETMPFDTYIKKKIAWQMIERDGTLKLTEEQRREVKNRKEAFESEIRDRIRRLYRTVLLPTKDGFKEFDLGIPTYRAGTSIAGEIYERLKSEGEILDKVAAITLKEKYLKNRGFVEIKSINDSLYSTPGEIRIINDSVLAYGISEGVKIGLFGAGYKENSKIICTNFKDDFTPNFVEGEILVIPEQCEPPKQFITEEEIRLILGEVRNAKTLAELNEFERKLPFDKISQEQLERVNLGIKNRRDDLTQDRKVYRNITLELNVPQGKISDVAKMVGFIKTKFQDVDVRINISATSGEMPISDYENTVEETIKQSNMKILKEDKS</sequence>
<dbReference type="EMBL" id="QLTW01000009">
    <property type="protein sequence ID" value="MBT9144502.1"/>
    <property type="molecule type" value="Genomic_DNA"/>
</dbReference>
<evidence type="ECO:0000313" key="2">
    <source>
        <dbReference type="Proteomes" id="UP000811545"/>
    </source>
</evidence>
<dbReference type="Proteomes" id="UP000811545">
    <property type="component" value="Unassembled WGS sequence"/>
</dbReference>
<dbReference type="Pfam" id="PF04465">
    <property type="entry name" value="DUF499"/>
    <property type="match status" value="1"/>
</dbReference>
<name>A0A9E2BGJ9_PSYF1</name>
<comment type="caution">
    <text evidence="1">The sequence shown here is derived from an EMBL/GenBank/DDBJ whole genome shotgun (WGS) entry which is preliminary data.</text>
</comment>
<proteinExistence type="predicted"/>
<dbReference type="SUPFAM" id="SSF52540">
    <property type="entry name" value="P-loop containing nucleoside triphosphate hydrolases"/>
    <property type="match status" value="1"/>
</dbReference>
<dbReference type="InterPro" id="IPR027417">
    <property type="entry name" value="P-loop_NTPase"/>
</dbReference>
<dbReference type="InterPro" id="IPR007555">
    <property type="entry name" value="DUF499"/>
</dbReference>
<gene>
    <name evidence="1" type="ORF">DDT42_00343</name>
</gene>
<accession>A0A9E2BGJ9</accession>
<protein>
    <submittedName>
        <fullName evidence="1">Uncharacterized protein</fullName>
    </submittedName>
</protein>
<evidence type="ECO:0000313" key="1">
    <source>
        <dbReference type="EMBL" id="MBT9144502.1"/>
    </source>
</evidence>
<reference evidence="1 2" key="1">
    <citation type="journal article" date="2021" name="bioRxiv">
        <title>Unique metabolic strategies in Hadean analogues reveal hints for primordial physiology.</title>
        <authorList>
            <person name="Nobu M.K."/>
            <person name="Nakai R."/>
            <person name="Tamazawa S."/>
            <person name="Mori H."/>
            <person name="Toyoda A."/>
            <person name="Ijiri A."/>
            <person name="Suzuki S."/>
            <person name="Kurokawa K."/>
            <person name="Kamagata Y."/>
            <person name="Tamaki H."/>
        </authorList>
    </citation>
    <scope>NUCLEOTIDE SEQUENCE [LARGE SCALE GENOMIC DNA]</scope>
    <source>
        <strain evidence="1">BS525</strain>
    </source>
</reference>
<organism evidence="1 2">
    <name type="scientific">Psychracetigena formicireducens</name>
    <dbReference type="NCBI Taxonomy" id="2986056"/>
    <lineage>
        <taxon>Bacteria</taxon>
        <taxon>Bacillati</taxon>
        <taxon>Candidatus Lithacetigenota</taxon>
        <taxon>Candidatus Psychracetigena</taxon>
    </lineage>
</organism>